<evidence type="ECO:0000256" key="2">
    <source>
        <dbReference type="ARBA" id="ARBA00022614"/>
    </source>
</evidence>
<accession>A0A7I8VFD1</accession>
<dbReference type="Proteomes" id="UP000549394">
    <property type="component" value="Unassembled WGS sequence"/>
</dbReference>
<dbReference type="InterPro" id="IPR027038">
    <property type="entry name" value="RanGap"/>
</dbReference>
<keyword evidence="2" id="KW-0433">Leucine-rich repeat</keyword>
<dbReference type="Gene3D" id="3.80.10.10">
    <property type="entry name" value="Ribonuclease Inhibitor"/>
    <property type="match status" value="2"/>
</dbReference>
<evidence type="ECO:0000313" key="4">
    <source>
        <dbReference type="EMBL" id="CAD5114098.1"/>
    </source>
</evidence>
<dbReference type="GO" id="GO:0005829">
    <property type="term" value="C:cytosol"/>
    <property type="evidence" value="ECO:0007669"/>
    <property type="project" value="TreeGrafter"/>
</dbReference>
<keyword evidence="5" id="KW-1185">Reference proteome</keyword>
<keyword evidence="3" id="KW-0677">Repeat</keyword>
<dbReference type="OrthoDB" id="120976at2759"/>
<comment type="caution">
    <text evidence="4">The sequence shown here is derived from an EMBL/GenBank/DDBJ whole genome shotgun (WGS) entry which is preliminary data.</text>
</comment>
<sequence>MNKLRELDLSDNSFGNSSVLGLLRTISKFKDNVLSKIYLQNSELNEEFLCEFRQIINRLSHLSVLDISYNTFGDEAIKHFIESFHQKSMILQLEELYIYQCKISVDCLRPMILYLLTIPSLRVLNSKKSTSDIEWFNRLEQYECFKAVDDIDEEVFNLYKLRKIQSELKVIIQDKFLKITKTVKVCYLNKFIQVLAEGNFPIQDVRIHNNLLTDQLINNLQKLDFNERESNIFELSKVFIKENKEIDEIFKKMPELGRIRFSRQNFSPNIWKNIFNSISENCHNLRKVIVVECNTGIEISTTMSKLLLNNQLVIVIDFRGVFVERSILEALENCNRIRELYLWNCSISSNNAYFLGKALNNKHNLSILDVGRNDLEVKGGEYLLAAIRKSCHSITRISLRKCGFNSKIIDYIGETIAVLKHLEVLDISENDFGGKFTTAILSKRIFNNNTNIQKLYLSD</sequence>
<dbReference type="InterPro" id="IPR032675">
    <property type="entry name" value="LRR_dom_sf"/>
</dbReference>
<organism evidence="4 5">
    <name type="scientific">Dimorphilus gyrociliatus</name>
    <dbReference type="NCBI Taxonomy" id="2664684"/>
    <lineage>
        <taxon>Eukaryota</taxon>
        <taxon>Metazoa</taxon>
        <taxon>Spiralia</taxon>
        <taxon>Lophotrochozoa</taxon>
        <taxon>Annelida</taxon>
        <taxon>Polychaeta</taxon>
        <taxon>Polychaeta incertae sedis</taxon>
        <taxon>Dinophilidae</taxon>
        <taxon>Dimorphilus</taxon>
    </lineage>
</organism>
<dbReference type="GO" id="GO:0005634">
    <property type="term" value="C:nucleus"/>
    <property type="evidence" value="ECO:0007669"/>
    <property type="project" value="TreeGrafter"/>
</dbReference>
<protein>
    <submittedName>
        <fullName evidence="4">Uncharacterized protein</fullName>
    </submittedName>
</protein>
<name>A0A7I8VFD1_9ANNE</name>
<dbReference type="SMART" id="SM00368">
    <property type="entry name" value="LRR_RI"/>
    <property type="match status" value="3"/>
</dbReference>
<keyword evidence="1" id="KW-0343">GTPase activation</keyword>
<dbReference type="GO" id="GO:0006913">
    <property type="term" value="P:nucleocytoplasmic transport"/>
    <property type="evidence" value="ECO:0007669"/>
    <property type="project" value="TreeGrafter"/>
</dbReference>
<dbReference type="GO" id="GO:0048471">
    <property type="term" value="C:perinuclear region of cytoplasm"/>
    <property type="evidence" value="ECO:0007669"/>
    <property type="project" value="TreeGrafter"/>
</dbReference>
<dbReference type="PANTHER" id="PTHR24113">
    <property type="entry name" value="RAN GTPASE-ACTIVATING PROTEIN 1"/>
    <property type="match status" value="1"/>
</dbReference>
<dbReference type="InterPro" id="IPR001611">
    <property type="entry name" value="Leu-rich_rpt"/>
</dbReference>
<dbReference type="GO" id="GO:0005096">
    <property type="term" value="F:GTPase activator activity"/>
    <property type="evidence" value="ECO:0007669"/>
    <property type="project" value="UniProtKB-KW"/>
</dbReference>
<evidence type="ECO:0000256" key="1">
    <source>
        <dbReference type="ARBA" id="ARBA00022468"/>
    </source>
</evidence>
<dbReference type="Pfam" id="PF13516">
    <property type="entry name" value="LRR_6"/>
    <property type="match status" value="4"/>
</dbReference>
<dbReference type="AlphaFoldDB" id="A0A7I8VFD1"/>
<dbReference type="GO" id="GO:0031267">
    <property type="term" value="F:small GTPase binding"/>
    <property type="evidence" value="ECO:0007669"/>
    <property type="project" value="TreeGrafter"/>
</dbReference>
<evidence type="ECO:0000256" key="3">
    <source>
        <dbReference type="ARBA" id="ARBA00022737"/>
    </source>
</evidence>
<dbReference type="SUPFAM" id="SSF52047">
    <property type="entry name" value="RNI-like"/>
    <property type="match status" value="2"/>
</dbReference>
<dbReference type="PANTHER" id="PTHR24113:SF12">
    <property type="entry name" value="RAN GTPASE-ACTIVATING PROTEIN 1"/>
    <property type="match status" value="1"/>
</dbReference>
<gene>
    <name evidence="4" type="ORF">DGYR_LOCUS2987</name>
</gene>
<evidence type="ECO:0000313" key="5">
    <source>
        <dbReference type="Proteomes" id="UP000549394"/>
    </source>
</evidence>
<proteinExistence type="predicted"/>
<reference evidence="4 5" key="1">
    <citation type="submission" date="2020-08" db="EMBL/GenBank/DDBJ databases">
        <authorList>
            <person name="Hejnol A."/>
        </authorList>
    </citation>
    <scope>NUCLEOTIDE SEQUENCE [LARGE SCALE GENOMIC DNA]</scope>
</reference>
<dbReference type="EMBL" id="CAJFCJ010000005">
    <property type="protein sequence ID" value="CAD5114098.1"/>
    <property type="molecule type" value="Genomic_DNA"/>
</dbReference>